<evidence type="ECO:0000313" key="3">
    <source>
        <dbReference type="EMBL" id="AXY25371.1"/>
    </source>
</evidence>
<feature type="domain" description="Peptidase M13 N-terminal" evidence="2">
    <location>
        <begin position="47"/>
        <end position="147"/>
    </location>
</feature>
<proteinExistence type="predicted"/>
<dbReference type="InterPro" id="IPR024079">
    <property type="entry name" value="MetalloPept_cat_dom_sf"/>
</dbReference>
<keyword evidence="4" id="KW-1185">Reference proteome</keyword>
<evidence type="ECO:0000313" key="4">
    <source>
        <dbReference type="Proteomes" id="UP000263232"/>
    </source>
</evidence>
<evidence type="ECO:0000259" key="2">
    <source>
        <dbReference type="Pfam" id="PF05649"/>
    </source>
</evidence>
<dbReference type="Proteomes" id="UP000263232">
    <property type="component" value="Chromosome"/>
</dbReference>
<dbReference type="Gene3D" id="1.10.1380.10">
    <property type="entry name" value="Neutral endopeptidase , domain2"/>
    <property type="match status" value="1"/>
</dbReference>
<dbReference type="AlphaFoldDB" id="A0A347WJW4"/>
<dbReference type="GO" id="GO:0008237">
    <property type="term" value="F:metallopeptidase activity"/>
    <property type="evidence" value="ECO:0007669"/>
    <property type="project" value="InterPro"/>
</dbReference>
<dbReference type="KEGG" id="abae:CL176_04790"/>
<organism evidence="3 4">
    <name type="scientific">Suicoccus acidiformans</name>
    <dbReference type="NCBI Taxonomy" id="2036206"/>
    <lineage>
        <taxon>Bacteria</taxon>
        <taxon>Bacillati</taxon>
        <taxon>Bacillota</taxon>
        <taxon>Bacilli</taxon>
        <taxon>Lactobacillales</taxon>
        <taxon>Aerococcaceae</taxon>
        <taxon>Suicoccus</taxon>
    </lineage>
</organism>
<dbReference type="EMBL" id="CP023434">
    <property type="protein sequence ID" value="AXY25371.1"/>
    <property type="molecule type" value="Genomic_DNA"/>
</dbReference>
<protein>
    <recommendedName>
        <fullName evidence="2">Peptidase M13 N-terminal domain-containing protein</fullName>
    </recommendedName>
</protein>
<dbReference type="RefSeq" id="WP_118990283.1">
    <property type="nucleotide sequence ID" value="NZ_CP023434.1"/>
</dbReference>
<sequence length="224" mass="25436">MKPWRRIIQAVCTLIFTAFMLTPTALAAEEISSHEPQPTIQTELISENFYQAVNNQWLSQTEMPADQPFYGQFAVAQDRLDTVLQADLAKMAAGEIHPESPKAQDMIAYYRLAADFNQREADGVSQARRLLAQVEQLTSFKDFEELSQDDLLRFAMLPWSFMCLRICKTPSIKPFGWLHPPLSYRINLSTMASTLPKNNFKKPSKGRTSNCFYSMATALKKLAS</sequence>
<dbReference type="InterPro" id="IPR042089">
    <property type="entry name" value="Peptidase_M13_dom_2"/>
</dbReference>
<evidence type="ECO:0000256" key="1">
    <source>
        <dbReference type="SAM" id="SignalP"/>
    </source>
</evidence>
<name>A0A347WJW4_9LACT</name>
<dbReference type="InterPro" id="IPR008753">
    <property type="entry name" value="Peptidase_M13_N"/>
</dbReference>
<feature type="signal peptide" evidence="1">
    <location>
        <begin position="1"/>
        <end position="27"/>
    </location>
</feature>
<dbReference type="Gene3D" id="3.40.390.10">
    <property type="entry name" value="Collagenase (Catalytic Domain)"/>
    <property type="match status" value="1"/>
</dbReference>
<accession>A0A347WJW4</accession>
<dbReference type="GO" id="GO:0006508">
    <property type="term" value="P:proteolysis"/>
    <property type="evidence" value="ECO:0007669"/>
    <property type="project" value="InterPro"/>
</dbReference>
<dbReference type="Pfam" id="PF05649">
    <property type="entry name" value="Peptidase_M13_N"/>
    <property type="match status" value="1"/>
</dbReference>
<gene>
    <name evidence="3" type="ORF">CL176_04790</name>
</gene>
<keyword evidence="1" id="KW-0732">Signal</keyword>
<dbReference type="SUPFAM" id="SSF55486">
    <property type="entry name" value="Metalloproteases ('zincins'), catalytic domain"/>
    <property type="match status" value="1"/>
</dbReference>
<feature type="chain" id="PRO_5016592579" description="Peptidase M13 N-terminal domain-containing protein" evidence="1">
    <location>
        <begin position="28"/>
        <end position="224"/>
    </location>
</feature>
<reference evidence="3 4" key="1">
    <citation type="submission" date="2017-09" db="EMBL/GenBank/DDBJ databases">
        <title>Complete genome sequence of Oxytococcus suis strain ZY16052.</title>
        <authorList>
            <person name="Li F."/>
        </authorList>
    </citation>
    <scope>NUCLEOTIDE SEQUENCE [LARGE SCALE GENOMIC DNA]</scope>
    <source>
        <strain evidence="3 4">ZY16052</strain>
    </source>
</reference>